<proteinExistence type="predicted"/>
<evidence type="ECO:0000313" key="1">
    <source>
        <dbReference type="EMBL" id="EGF88531.1"/>
    </source>
</evidence>
<dbReference type="RefSeq" id="WP_003147146.1">
    <property type="nucleotide sequence ID" value="NZ_GL883583.1"/>
</dbReference>
<dbReference type="Proteomes" id="UP000004773">
    <property type="component" value="Unassembled WGS sequence"/>
</dbReference>
<name>A0AA87AN33_9BACL</name>
<dbReference type="EMBL" id="ACRO01000015">
    <property type="protein sequence ID" value="EGF88531.1"/>
    <property type="molecule type" value="Genomic_DNA"/>
</dbReference>
<evidence type="ECO:0000313" key="2">
    <source>
        <dbReference type="Proteomes" id="UP000004773"/>
    </source>
</evidence>
<gene>
    <name evidence="1" type="ORF">HMPREF0428_01049</name>
</gene>
<dbReference type="AlphaFoldDB" id="A0AA87AN33"/>
<protein>
    <submittedName>
        <fullName evidence="1">Uncharacterized protein</fullName>
    </submittedName>
</protein>
<accession>A0AA87AN33</accession>
<comment type="caution">
    <text evidence="1">The sequence shown here is derived from an EMBL/GenBank/DDBJ whole genome shotgun (WGS) entry which is preliminary data.</text>
</comment>
<reference evidence="1 2" key="1">
    <citation type="submission" date="2011-03" db="EMBL/GenBank/DDBJ databases">
        <title>The Genome Sequence of Gemella haemolysans M341.</title>
        <authorList>
            <consortium name="The Broad Institute Genome Sequencing Platform"/>
            <consortium name="The Broad Institute Genome Sequencing Center for Infectious Disease"/>
            <person name="Earl A."/>
            <person name="Ward D."/>
            <person name="Feldgarden M."/>
            <person name="Gevers D."/>
            <person name="Sibley C.D."/>
            <person name="Field T.R."/>
            <person name="Grinwis M."/>
            <person name="Eshaghurshan C.S."/>
            <person name="Surette M.G."/>
            <person name="Young S.K."/>
            <person name="Zeng Q."/>
            <person name="Gargeya S."/>
            <person name="Fitzgerald M."/>
            <person name="Haas B."/>
            <person name="Abouelleil A."/>
            <person name="Alvarado L."/>
            <person name="Arachchi H.M."/>
            <person name="Berlin A."/>
            <person name="Brown A."/>
            <person name="Chapman S.B."/>
            <person name="Chen Z."/>
            <person name="Dunbar C."/>
            <person name="Freedman E."/>
            <person name="Gearin G."/>
            <person name="Gellesch M."/>
            <person name="Goldberg J."/>
            <person name="Griggs A."/>
            <person name="Gujja S."/>
            <person name="Heilman E.R."/>
            <person name="Heiman D."/>
            <person name="Howarth C."/>
            <person name="Larson L."/>
            <person name="Lui A."/>
            <person name="MacDonald P.J.P."/>
            <person name="Mehta T."/>
            <person name="Montmayeur A."/>
            <person name="Murphy C."/>
            <person name="Neiman D."/>
            <person name="Pearson M."/>
            <person name="Priest M."/>
            <person name="Roberts A."/>
            <person name="Saif S."/>
            <person name="Shea T."/>
            <person name="Shenoy N."/>
            <person name="Sisk P."/>
            <person name="Stolte C."/>
            <person name="Sykes S."/>
            <person name="White J."/>
            <person name="Yandava C."/>
            <person name="Wortman J."/>
            <person name="Nusbaum C."/>
            <person name="Birren B."/>
        </authorList>
    </citation>
    <scope>NUCLEOTIDE SEQUENCE [LARGE SCALE GENOMIC DNA]</scope>
    <source>
        <strain evidence="1 2">M341</strain>
    </source>
</reference>
<sequence>MSPQVREKAYYYAEGFKRMDKTPLQEGAKFGSFVSGKVKAAGAAISNAFKAVGNVFKSNTAPIGKRAL</sequence>
<organism evidence="1 2">
    <name type="scientific">Gemella haemolysans M341</name>
    <dbReference type="NCBI Taxonomy" id="562981"/>
    <lineage>
        <taxon>Bacteria</taxon>
        <taxon>Bacillati</taxon>
        <taxon>Bacillota</taxon>
        <taxon>Bacilli</taxon>
        <taxon>Bacillales</taxon>
        <taxon>Gemellaceae</taxon>
        <taxon>Gemella</taxon>
    </lineage>
</organism>